<accession>A0ABN3TUF0</accession>
<dbReference type="SUPFAM" id="SSF53254">
    <property type="entry name" value="Phosphoglycerate mutase-like"/>
    <property type="match status" value="1"/>
</dbReference>
<comment type="caution">
    <text evidence="1">The sequence shown here is derived from an EMBL/GenBank/DDBJ whole genome shotgun (WGS) entry which is preliminary data.</text>
</comment>
<evidence type="ECO:0000313" key="1">
    <source>
        <dbReference type="EMBL" id="GAA2716648.1"/>
    </source>
</evidence>
<dbReference type="InterPro" id="IPR013078">
    <property type="entry name" value="His_Pase_superF_clade-1"/>
</dbReference>
<dbReference type="Gene3D" id="3.40.50.1240">
    <property type="entry name" value="Phosphoglycerate mutase-like"/>
    <property type="match status" value="1"/>
</dbReference>
<keyword evidence="2" id="KW-1185">Reference proteome</keyword>
<proteinExistence type="predicted"/>
<dbReference type="Proteomes" id="UP001500886">
    <property type="component" value="Unassembled WGS sequence"/>
</dbReference>
<reference evidence="1 2" key="1">
    <citation type="journal article" date="2019" name="Int. J. Syst. Evol. Microbiol.">
        <title>The Global Catalogue of Microorganisms (GCM) 10K type strain sequencing project: providing services to taxonomists for standard genome sequencing and annotation.</title>
        <authorList>
            <consortium name="The Broad Institute Genomics Platform"/>
            <consortium name="The Broad Institute Genome Sequencing Center for Infectious Disease"/>
            <person name="Wu L."/>
            <person name="Ma J."/>
        </authorList>
    </citation>
    <scope>NUCLEOTIDE SEQUENCE [LARGE SCALE GENOMIC DNA]</scope>
    <source>
        <strain evidence="1 2">JCM 4542</strain>
    </source>
</reference>
<organism evidence="1 2">
    <name type="scientific">Streptomyces luteosporeus</name>
    <dbReference type="NCBI Taxonomy" id="173856"/>
    <lineage>
        <taxon>Bacteria</taxon>
        <taxon>Bacillati</taxon>
        <taxon>Actinomycetota</taxon>
        <taxon>Actinomycetes</taxon>
        <taxon>Kitasatosporales</taxon>
        <taxon>Streptomycetaceae</taxon>
        <taxon>Streptomyces</taxon>
    </lineage>
</organism>
<protein>
    <submittedName>
        <fullName evidence="1">Histidine phosphatase family protein</fullName>
    </submittedName>
</protein>
<evidence type="ECO:0000313" key="2">
    <source>
        <dbReference type="Proteomes" id="UP001500886"/>
    </source>
</evidence>
<dbReference type="EMBL" id="BAAASL010000009">
    <property type="protein sequence ID" value="GAA2716648.1"/>
    <property type="molecule type" value="Genomic_DNA"/>
</dbReference>
<dbReference type="RefSeq" id="WP_344435481.1">
    <property type="nucleotide sequence ID" value="NZ_BAAASL010000009.1"/>
</dbReference>
<sequence length="187" mass="19311">MTVRVMFVSPAMNAALRQARFDDGAAVEPAGLAKAGAAASALPGADRYGCAPSLRCRQTATALGLDTEPVADLGDLDVGRWRGRSLEELAACDADAVAAWLSDPGAAPHGGESLSALVERVGGWLDRASDGSGRILAVAEPAAVRAAMVHALGLPLTVFWRLDVAPLTLTVLTGRTGRWNLQCGQPL</sequence>
<name>A0ABN3TUF0_9ACTN</name>
<dbReference type="InterPro" id="IPR029033">
    <property type="entry name" value="His_PPase_superfam"/>
</dbReference>
<gene>
    <name evidence="1" type="ORF">GCM10010315_28190</name>
</gene>
<dbReference type="Pfam" id="PF00300">
    <property type="entry name" value="His_Phos_1"/>
    <property type="match status" value="1"/>
</dbReference>